<dbReference type="KEGG" id="kro:BVG79_02450"/>
<reference evidence="3 4" key="1">
    <citation type="submission" date="2017-02" db="EMBL/GenBank/DDBJ databases">
        <title>Ketogulonicigenium robustum SPU B003 Genome sequencing and assembly.</title>
        <authorList>
            <person name="Li Y."/>
            <person name="Liu L."/>
            <person name="Wang C."/>
            <person name="Zhang M."/>
            <person name="Zhang T."/>
            <person name="Zhang Y."/>
        </authorList>
    </citation>
    <scope>NUCLEOTIDE SEQUENCE [LARGE SCALE GENOMIC DNA]</scope>
    <source>
        <strain evidence="3 4">SPU_B003</strain>
    </source>
</reference>
<dbReference type="STRING" id="92947.BVG79_02450"/>
<feature type="chain" id="PRO_5012145221" description="Phytase-like domain-containing protein" evidence="1">
    <location>
        <begin position="21"/>
        <end position="285"/>
    </location>
</feature>
<proteinExistence type="predicted"/>
<dbReference type="Pfam" id="PF13449">
    <property type="entry name" value="Phytase-like"/>
    <property type="match status" value="1"/>
</dbReference>
<protein>
    <recommendedName>
        <fullName evidence="2">Phytase-like domain-containing protein</fullName>
    </recommendedName>
</protein>
<dbReference type="InterPro" id="IPR027372">
    <property type="entry name" value="Phytase-like_dom"/>
</dbReference>
<dbReference type="InterPro" id="IPR014567">
    <property type="entry name" value="UCP031900"/>
</dbReference>
<keyword evidence="4" id="KW-1185">Reference proteome</keyword>
<feature type="signal peptide" evidence="1">
    <location>
        <begin position="1"/>
        <end position="20"/>
    </location>
</feature>
<evidence type="ECO:0000256" key="1">
    <source>
        <dbReference type="SAM" id="SignalP"/>
    </source>
</evidence>
<gene>
    <name evidence="3" type="ORF">BVG79_02450</name>
</gene>
<dbReference type="OrthoDB" id="9798693at2"/>
<dbReference type="AlphaFoldDB" id="A0A1W6P368"/>
<dbReference type="EMBL" id="CP019937">
    <property type="protein sequence ID" value="ARO15790.1"/>
    <property type="molecule type" value="Genomic_DNA"/>
</dbReference>
<dbReference type="PIRSF" id="PIRSF031900">
    <property type="entry name" value="UCP031900"/>
    <property type="match status" value="1"/>
</dbReference>
<feature type="domain" description="Phytase-like" evidence="2">
    <location>
        <begin position="33"/>
        <end position="271"/>
    </location>
</feature>
<name>A0A1W6P368_9RHOB</name>
<organism evidence="3 4">
    <name type="scientific">Ketogulonicigenium robustum</name>
    <dbReference type="NCBI Taxonomy" id="92947"/>
    <lineage>
        <taxon>Bacteria</taxon>
        <taxon>Pseudomonadati</taxon>
        <taxon>Pseudomonadota</taxon>
        <taxon>Alphaproteobacteria</taxon>
        <taxon>Rhodobacterales</taxon>
        <taxon>Roseobacteraceae</taxon>
        <taxon>Ketogulonicigenium</taxon>
    </lineage>
</organism>
<dbReference type="Proteomes" id="UP000242447">
    <property type="component" value="Chromosome"/>
</dbReference>
<dbReference type="RefSeq" id="WP_085787137.1">
    <property type="nucleotide sequence ID" value="NZ_CP019937.1"/>
</dbReference>
<dbReference type="SUPFAM" id="SSF50956">
    <property type="entry name" value="Thermostable phytase (3-phytase)"/>
    <property type="match status" value="1"/>
</dbReference>
<dbReference type="Gene3D" id="2.120.10.30">
    <property type="entry name" value="TolB, C-terminal domain"/>
    <property type="match status" value="1"/>
</dbReference>
<accession>A0A1W6P368</accession>
<evidence type="ECO:0000313" key="3">
    <source>
        <dbReference type="EMBL" id="ARO15790.1"/>
    </source>
</evidence>
<dbReference type="InterPro" id="IPR011042">
    <property type="entry name" value="6-blade_b-propeller_TolB-like"/>
</dbReference>
<sequence>MHSGFGSALIALSLATTAQADPISTPWQHDAPWFGGWSGIDVSDEVTAEGRPFTAVSDRGHLVTGTLRFDAAGQRITITDNAPLRDTDGGLLSGPRSDSEDLAIAADGTIYISFEGEPRVQGQRGLHGQPFALPNHSDFATLPSNRALEALAIDTNGALFALPEGGNSDGFPVYRLPAGADAWQIAFTLPRDGRLWMVTSADFGQDGRLYVLERALMGIGFRSRIRSMASDGTDLRVEVTTALGQFGNLEGLSIWQDGPHRMATMVADDNFSQLFPSQIVTLTLD</sequence>
<evidence type="ECO:0000259" key="2">
    <source>
        <dbReference type="Pfam" id="PF13449"/>
    </source>
</evidence>
<keyword evidence="1" id="KW-0732">Signal</keyword>
<evidence type="ECO:0000313" key="4">
    <source>
        <dbReference type="Proteomes" id="UP000242447"/>
    </source>
</evidence>